<keyword evidence="1" id="KW-1133">Transmembrane helix</keyword>
<gene>
    <name evidence="2" type="ORF">O6P43_026708</name>
</gene>
<keyword evidence="1" id="KW-0812">Transmembrane</keyword>
<evidence type="ECO:0000313" key="3">
    <source>
        <dbReference type="Proteomes" id="UP001163823"/>
    </source>
</evidence>
<keyword evidence="1" id="KW-0472">Membrane</keyword>
<proteinExistence type="predicted"/>
<dbReference type="Proteomes" id="UP001163823">
    <property type="component" value="Chromosome 11"/>
</dbReference>
<organism evidence="2 3">
    <name type="scientific">Quillaja saponaria</name>
    <name type="common">Soap bark tree</name>
    <dbReference type="NCBI Taxonomy" id="32244"/>
    <lineage>
        <taxon>Eukaryota</taxon>
        <taxon>Viridiplantae</taxon>
        <taxon>Streptophyta</taxon>
        <taxon>Embryophyta</taxon>
        <taxon>Tracheophyta</taxon>
        <taxon>Spermatophyta</taxon>
        <taxon>Magnoliopsida</taxon>
        <taxon>eudicotyledons</taxon>
        <taxon>Gunneridae</taxon>
        <taxon>Pentapetalae</taxon>
        <taxon>rosids</taxon>
        <taxon>fabids</taxon>
        <taxon>Fabales</taxon>
        <taxon>Quillajaceae</taxon>
        <taxon>Quillaja</taxon>
    </lineage>
</organism>
<dbReference type="AlphaFoldDB" id="A0AAD7L2Z8"/>
<protein>
    <submittedName>
        <fullName evidence="2">Anti-sigma-I factor RsgI6 like</fullName>
    </submittedName>
</protein>
<evidence type="ECO:0000256" key="1">
    <source>
        <dbReference type="SAM" id="Phobius"/>
    </source>
</evidence>
<sequence length="149" mass="16222">MAVFLLKLVFFAFTTLSNILTRLIFFVTAYLLVLLIQAFKKPGGAIHEGFQQVADVIKGCFEFIFQLVIEAVSSVISTVFDLVKDSITGSAAITGAGIGGLLVKTKTSLEEVLKDLPEVFEGFSEFISQMVADLWNNSKDALGYVTENA</sequence>
<reference evidence="2" key="1">
    <citation type="journal article" date="2023" name="Science">
        <title>Elucidation of the pathway for biosynthesis of saponin adjuvants from the soapbark tree.</title>
        <authorList>
            <person name="Reed J."/>
            <person name="Orme A."/>
            <person name="El-Demerdash A."/>
            <person name="Owen C."/>
            <person name="Martin L.B.B."/>
            <person name="Misra R.C."/>
            <person name="Kikuchi S."/>
            <person name="Rejzek M."/>
            <person name="Martin A.C."/>
            <person name="Harkess A."/>
            <person name="Leebens-Mack J."/>
            <person name="Louveau T."/>
            <person name="Stephenson M.J."/>
            <person name="Osbourn A."/>
        </authorList>
    </citation>
    <scope>NUCLEOTIDE SEQUENCE</scope>
    <source>
        <strain evidence="2">S10</strain>
    </source>
</reference>
<accession>A0AAD7L2Z8</accession>
<dbReference type="KEGG" id="qsa:O6P43_026708"/>
<dbReference type="EMBL" id="JARAOO010000011">
    <property type="protein sequence ID" value="KAJ7950526.1"/>
    <property type="molecule type" value="Genomic_DNA"/>
</dbReference>
<name>A0AAD7L2Z8_QUISA</name>
<keyword evidence="3" id="KW-1185">Reference proteome</keyword>
<feature type="transmembrane region" description="Helical" evidence="1">
    <location>
        <begin position="20"/>
        <end position="39"/>
    </location>
</feature>
<comment type="caution">
    <text evidence="2">The sequence shown here is derived from an EMBL/GenBank/DDBJ whole genome shotgun (WGS) entry which is preliminary data.</text>
</comment>
<evidence type="ECO:0000313" key="2">
    <source>
        <dbReference type="EMBL" id="KAJ7950526.1"/>
    </source>
</evidence>